<keyword evidence="5" id="KW-0446">Lipid-binding</keyword>
<proteinExistence type="inferred from homology"/>
<dbReference type="PROSITE" id="PS50942">
    <property type="entry name" value="ENTH"/>
    <property type="match status" value="1"/>
</dbReference>
<dbReference type="Proteomes" id="UP000186601">
    <property type="component" value="Unassembled WGS sequence"/>
</dbReference>
<dbReference type="InterPro" id="IPR003903">
    <property type="entry name" value="UIM_dom"/>
</dbReference>
<evidence type="ECO:0000256" key="1">
    <source>
        <dbReference type="ARBA" id="ARBA00004496"/>
    </source>
</evidence>
<feature type="compositionally biased region" description="Basic and acidic residues" evidence="6">
    <location>
        <begin position="68"/>
        <end position="79"/>
    </location>
</feature>
<comment type="similarity">
    <text evidence="2">Belongs to the epsin family.</text>
</comment>
<organism evidence="8 9">
    <name type="scientific">Hermanssonia centrifuga</name>
    <dbReference type="NCBI Taxonomy" id="98765"/>
    <lineage>
        <taxon>Eukaryota</taxon>
        <taxon>Fungi</taxon>
        <taxon>Dikarya</taxon>
        <taxon>Basidiomycota</taxon>
        <taxon>Agaricomycotina</taxon>
        <taxon>Agaricomycetes</taxon>
        <taxon>Polyporales</taxon>
        <taxon>Meruliaceae</taxon>
        <taxon>Hermanssonia</taxon>
    </lineage>
</organism>
<dbReference type="Pfam" id="PF01417">
    <property type="entry name" value="ENTH"/>
    <property type="match status" value="1"/>
</dbReference>
<feature type="compositionally biased region" description="Pro residues" evidence="6">
    <location>
        <begin position="276"/>
        <end position="287"/>
    </location>
</feature>
<evidence type="ECO:0000259" key="7">
    <source>
        <dbReference type="PROSITE" id="PS50942"/>
    </source>
</evidence>
<evidence type="ECO:0000256" key="3">
    <source>
        <dbReference type="ARBA" id="ARBA00022490"/>
    </source>
</evidence>
<dbReference type="EMBL" id="MLYV02000809">
    <property type="protein sequence ID" value="PSR77193.1"/>
    <property type="molecule type" value="Genomic_DNA"/>
</dbReference>
<accession>A0A2R6NV18</accession>
<evidence type="ECO:0000256" key="5">
    <source>
        <dbReference type="ARBA" id="ARBA00023121"/>
    </source>
</evidence>
<feature type="domain" description="ENTH" evidence="7">
    <location>
        <begin position="1"/>
        <end position="64"/>
    </location>
</feature>
<keyword evidence="3" id="KW-0963">Cytoplasm</keyword>
<evidence type="ECO:0000313" key="9">
    <source>
        <dbReference type="Proteomes" id="UP000186601"/>
    </source>
</evidence>
<dbReference type="PANTHER" id="PTHR12276:SF110">
    <property type="entry name" value="EPSIN-1-RELATED"/>
    <property type="match status" value="1"/>
</dbReference>
<keyword evidence="9" id="KW-1185">Reference proteome</keyword>
<dbReference type="GO" id="GO:0006897">
    <property type="term" value="P:endocytosis"/>
    <property type="evidence" value="ECO:0007669"/>
    <property type="project" value="TreeGrafter"/>
</dbReference>
<feature type="compositionally biased region" description="Low complexity" evidence="6">
    <location>
        <begin position="293"/>
        <end position="326"/>
    </location>
</feature>
<dbReference type="GO" id="GO:0030125">
    <property type="term" value="C:clathrin vesicle coat"/>
    <property type="evidence" value="ECO:0007669"/>
    <property type="project" value="TreeGrafter"/>
</dbReference>
<dbReference type="PROSITE" id="PS50330">
    <property type="entry name" value="UIM"/>
    <property type="match status" value="1"/>
</dbReference>
<feature type="region of interest" description="Disordered" evidence="6">
    <location>
        <begin position="61"/>
        <end position="105"/>
    </location>
</feature>
<dbReference type="InterPro" id="IPR013809">
    <property type="entry name" value="ENTH"/>
</dbReference>
<keyword evidence="4" id="KW-0597">Phosphoprotein</keyword>
<evidence type="ECO:0000313" key="8">
    <source>
        <dbReference type="EMBL" id="PSR77193.1"/>
    </source>
</evidence>
<dbReference type="GO" id="GO:0005543">
    <property type="term" value="F:phospholipid binding"/>
    <property type="evidence" value="ECO:0007669"/>
    <property type="project" value="TreeGrafter"/>
</dbReference>
<dbReference type="STRING" id="98765.A0A2R6NV18"/>
<dbReference type="AlphaFoldDB" id="A0A2R6NV18"/>
<comment type="caution">
    <text evidence="8">The sequence shown here is derived from an EMBL/GenBank/DDBJ whole genome shotgun (WGS) entry which is preliminary data.</text>
</comment>
<dbReference type="GO" id="GO:0030276">
    <property type="term" value="F:clathrin binding"/>
    <property type="evidence" value="ECO:0007669"/>
    <property type="project" value="TreeGrafter"/>
</dbReference>
<dbReference type="SUPFAM" id="SSF48464">
    <property type="entry name" value="ENTH/VHS domain"/>
    <property type="match status" value="1"/>
</dbReference>
<evidence type="ECO:0000256" key="2">
    <source>
        <dbReference type="ARBA" id="ARBA00010130"/>
    </source>
</evidence>
<protein>
    <recommendedName>
        <fullName evidence="7">ENTH domain-containing protein</fullName>
    </recommendedName>
</protein>
<sequence>MEYLLLYGSSDVIKYCLNNLYEFKTLREFQYIDDNGIDQGHNVRQIAKAITNMLLSPSTIRSKRHGRKSYDDLDTDRSRGGCPTGSVRSTSFDGDDSRREVVPRKRAVTESDAMTSEDRDLLRAIELSKAEEEKRRKAVVAASSTVFNDFEQAKRDDPLIDLSDIQMPPPAPLQLQYTQLQPQYTVQPQFAVQPQYTSLPPQFTSLQPQYTPFQPQFTQGSMYDLQMQQEAMQAMYLRQQAEWSAAQAQAQAAAQQEEMSRQQQMLQYQHTQVPPVHSPPPHKPLAPQPTSFGSNNPFAAPSPSPSLSSGSSTSPSNASFTAPSTPYSARSLSRNAADERYAQLAHAYAGRAGDDSGVDTFAAE</sequence>
<name>A0A2R6NV18_9APHY</name>
<dbReference type="Gene3D" id="1.25.40.90">
    <property type="match status" value="1"/>
</dbReference>
<feature type="compositionally biased region" description="Basic and acidic residues" evidence="6">
    <location>
        <begin position="95"/>
        <end position="105"/>
    </location>
</feature>
<comment type="subcellular location">
    <subcellularLocation>
        <location evidence="1">Cytoplasm</location>
    </subcellularLocation>
</comment>
<feature type="region of interest" description="Disordered" evidence="6">
    <location>
        <begin position="254"/>
        <end position="335"/>
    </location>
</feature>
<dbReference type="InterPro" id="IPR008942">
    <property type="entry name" value="ENTH_VHS"/>
</dbReference>
<feature type="compositionally biased region" description="Low complexity" evidence="6">
    <location>
        <begin position="254"/>
        <end position="275"/>
    </location>
</feature>
<reference evidence="8 9" key="1">
    <citation type="submission" date="2018-02" db="EMBL/GenBank/DDBJ databases">
        <title>Genome sequence of the basidiomycete white-rot fungus Phlebia centrifuga.</title>
        <authorList>
            <person name="Granchi Z."/>
            <person name="Peng M."/>
            <person name="de Vries R.P."/>
            <person name="Hilden K."/>
            <person name="Makela M.R."/>
            <person name="Grigoriev I."/>
            <person name="Riley R."/>
        </authorList>
    </citation>
    <scope>NUCLEOTIDE SEQUENCE [LARGE SCALE GENOMIC DNA]</scope>
    <source>
        <strain evidence="8 9">FBCC195</strain>
    </source>
</reference>
<dbReference type="OrthoDB" id="2797172at2759"/>
<gene>
    <name evidence="8" type="ORF">PHLCEN_2v8022</name>
</gene>
<evidence type="ECO:0000256" key="4">
    <source>
        <dbReference type="ARBA" id="ARBA00022553"/>
    </source>
</evidence>
<dbReference type="GO" id="GO:0005768">
    <property type="term" value="C:endosome"/>
    <property type="evidence" value="ECO:0007669"/>
    <property type="project" value="TreeGrafter"/>
</dbReference>
<dbReference type="PANTHER" id="PTHR12276">
    <property type="entry name" value="EPSIN/ENT-RELATED"/>
    <property type="match status" value="1"/>
</dbReference>
<dbReference type="GO" id="GO:0005886">
    <property type="term" value="C:plasma membrane"/>
    <property type="evidence" value="ECO:0007669"/>
    <property type="project" value="TreeGrafter"/>
</dbReference>
<evidence type="ECO:0000256" key="6">
    <source>
        <dbReference type="SAM" id="MobiDB-lite"/>
    </source>
</evidence>